<dbReference type="PANTHER" id="PTHR10846">
    <property type="entry name" value="SODIUM/POTASSIUM/CALCIUM EXCHANGER"/>
    <property type="match status" value="1"/>
</dbReference>
<keyword evidence="8" id="KW-1185">Reference proteome</keyword>
<feature type="transmembrane region" description="Helical" evidence="5">
    <location>
        <begin position="43"/>
        <end position="64"/>
    </location>
</feature>
<proteinExistence type="predicted"/>
<evidence type="ECO:0000313" key="7">
    <source>
        <dbReference type="EMBL" id="MER6983085.1"/>
    </source>
</evidence>
<protein>
    <submittedName>
        <fullName evidence="7">Sodium:calcium antiporter</fullName>
    </submittedName>
</protein>
<evidence type="ECO:0000313" key="8">
    <source>
        <dbReference type="Proteomes" id="UP001458415"/>
    </source>
</evidence>
<feature type="transmembrane region" description="Helical" evidence="5">
    <location>
        <begin position="380"/>
        <end position="398"/>
    </location>
</feature>
<feature type="transmembrane region" description="Helical" evidence="5">
    <location>
        <begin position="76"/>
        <end position="93"/>
    </location>
</feature>
<evidence type="ECO:0000256" key="2">
    <source>
        <dbReference type="ARBA" id="ARBA00022692"/>
    </source>
</evidence>
<organism evidence="7 8">
    <name type="scientific">Streptomyces carpinensis</name>
    <dbReference type="NCBI Taxonomy" id="66369"/>
    <lineage>
        <taxon>Bacteria</taxon>
        <taxon>Bacillati</taxon>
        <taxon>Actinomycetota</taxon>
        <taxon>Actinomycetes</taxon>
        <taxon>Kitasatosporales</taxon>
        <taxon>Streptomycetaceae</taxon>
        <taxon>Streptomyces</taxon>
    </lineage>
</organism>
<feature type="transmembrane region" description="Helical" evidence="5">
    <location>
        <begin position="188"/>
        <end position="221"/>
    </location>
</feature>
<accession>A0ABV1WFX0</accession>
<feature type="transmembrane region" description="Helical" evidence="5">
    <location>
        <begin position="351"/>
        <end position="368"/>
    </location>
</feature>
<sequence length="399" mass="42191">MGETFGPLSTTYVVSAGSKLPPSSSRAVVLEAPAGAGRLAETVIHFVLLIVCAVAIYLSCEWFVNAVEWLGERLNVGKMAVGTILAAFGTALPESVVTLVAVTTGGTEEAKNIGVGAAMGGPLALATVAYGVTGAMLLLKRRKEREHTAALVAAGGVAPDIAAPPTGRTEQALGTEKDMKRLAKDQKWFLPIFVVKVALGLVAFAFKPVLGLLFFAAYAVYFRREIRGGQDEDGEEVELEPLKFQPRAASPATWAVIAQTLLTLVVIFFASQLFVKQLDAIGPMIGLSASVTALLLSPIATELPEIMNAVIWVRQGKTKLALANISGAMMIQATVPSGLGLLFTRWHFDGALLWSGLITMAAIVYLLLTMRARKLTPARLAVAAGFYVLFALGLIPVLS</sequence>
<keyword evidence="4 5" id="KW-0472">Membrane</keyword>
<feature type="transmembrane region" description="Helical" evidence="5">
    <location>
        <begin position="113"/>
        <end position="139"/>
    </location>
</feature>
<evidence type="ECO:0000256" key="4">
    <source>
        <dbReference type="ARBA" id="ARBA00023136"/>
    </source>
</evidence>
<dbReference type="InterPro" id="IPR044880">
    <property type="entry name" value="NCX_ion-bd_dom_sf"/>
</dbReference>
<evidence type="ECO:0000259" key="6">
    <source>
        <dbReference type="Pfam" id="PF01699"/>
    </source>
</evidence>
<feature type="domain" description="Sodium/calcium exchanger membrane region" evidence="6">
    <location>
        <begin position="45"/>
        <end position="142"/>
    </location>
</feature>
<comment type="caution">
    <text evidence="7">The sequence shown here is derived from an EMBL/GenBank/DDBJ whole genome shotgun (WGS) entry which is preliminary data.</text>
</comment>
<dbReference type="EMBL" id="JBEPCU010001243">
    <property type="protein sequence ID" value="MER6983085.1"/>
    <property type="molecule type" value="Genomic_DNA"/>
</dbReference>
<dbReference type="Pfam" id="PF01699">
    <property type="entry name" value="Na_Ca_ex"/>
    <property type="match status" value="2"/>
</dbReference>
<gene>
    <name evidence="7" type="ORF">ABT317_40545</name>
</gene>
<dbReference type="PANTHER" id="PTHR10846:SF8">
    <property type="entry name" value="INNER MEMBRANE PROTEIN YRBG"/>
    <property type="match status" value="1"/>
</dbReference>
<dbReference type="InterPro" id="IPR004481">
    <property type="entry name" value="K/Na/Ca-exchanger"/>
</dbReference>
<evidence type="ECO:0000256" key="5">
    <source>
        <dbReference type="SAM" id="Phobius"/>
    </source>
</evidence>
<dbReference type="Gene3D" id="1.20.1420.30">
    <property type="entry name" value="NCX, central ion-binding region"/>
    <property type="match status" value="2"/>
</dbReference>
<feature type="domain" description="Sodium/calcium exchanger membrane region" evidence="6">
    <location>
        <begin position="258"/>
        <end position="392"/>
    </location>
</feature>
<name>A0ABV1WFX0_9ACTN</name>
<keyword evidence="3 5" id="KW-1133">Transmembrane helix</keyword>
<keyword evidence="2 5" id="KW-0812">Transmembrane</keyword>
<reference evidence="7 8" key="1">
    <citation type="submission" date="2024-06" db="EMBL/GenBank/DDBJ databases">
        <title>The Natural Products Discovery Center: Release of the First 8490 Sequenced Strains for Exploring Actinobacteria Biosynthetic Diversity.</title>
        <authorList>
            <person name="Kalkreuter E."/>
            <person name="Kautsar S.A."/>
            <person name="Yang D."/>
            <person name="Bader C.D."/>
            <person name="Teijaro C.N."/>
            <person name="Fluegel L."/>
            <person name="Davis C.M."/>
            <person name="Simpson J.R."/>
            <person name="Lauterbach L."/>
            <person name="Steele A.D."/>
            <person name="Gui C."/>
            <person name="Meng S."/>
            <person name="Li G."/>
            <person name="Viehrig K."/>
            <person name="Ye F."/>
            <person name="Su P."/>
            <person name="Kiefer A.F."/>
            <person name="Nichols A."/>
            <person name="Cepeda A.J."/>
            <person name="Yan W."/>
            <person name="Fan B."/>
            <person name="Jiang Y."/>
            <person name="Adhikari A."/>
            <person name="Zheng C.-J."/>
            <person name="Schuster L."/>
            <person name="Cowan T.M."/>
            <person name="Smanski M.J."/>
            <person name="Chevrette M.G."/>
            <person name="De Carvalho L.P.S."/>
            <person name="Shen B."/>
        </authorList>
    </citation>
    <scope>NUCLEOTIDE SEQUENCE [LARGE SCALE GENOMIC DNA]</scope>
    <source>
        <strain evidence="7 8">NPDC000634</strain>
    </source>
</reference>
<evidence type="ECO:0000256" key="1">
    <source>
        <dbReference type="ARBA" id="ARBA00004141"/>
    </source>
</evidence>
<comment type="subcellular location">
    <subcellularLocation>
        <location evidence="1">Membrane</location>
        <topology evidence="1">Multi-pass membrane protein</topology>
    </subcellularLocation>
</comment>
<dbReference type="InterPro" id="IPR004837">
    <property type="entry name" value="NaCa_Exmemb"/>
</dbReference>
<dbReference type="RefSeq" id="WP_244217018.1">
    <property type="nucleotide sequence ID" value="NZ_MUBM01000047.1"/>
</dbReference>
<feature type="transmembrane region" description="Helical" evidence="5">
    <location>
        <begin position="252"/>
        <end position="274"/>
    </location>
</feature>
<dbReference type="Proteomes" id="UP001458415">
    <property type="component" value="Unassembled WGS sequence"/>
</dbReference>
<evidence type="ECO:0000256" key="3">
    <source>
        <dbReference type="ARBA" id="ARBA00022989"/>
    </source>
</evidence>